<proteinExistence type="predicted"/>
<name>A0A1V9TW84_9LACO</name>
<dbReference type="EMBL" id="NBEY01000032">
    <property type="protein sequence ID" value="OQR25659.1"/>
    <property type="molecule type" value="Genomic_DNA"/>
</dbReference>
<organism evidence="2 3">
    <name type="scientific">Ligilactobacillus salivarius</name>
    <dbReference type="NCBI Taxonomy" id="1624"/>
    <lineage>
        <taxon>Bacteria</taxon>
        <taxon>Bacillati</taxon>
        <taxon>Bacillota</taxon>
        <taxon>Bacilli</taxon>
        <taxon>Lactobacillales</taxon>
        <taxon>Lactobacillaceae</taxon>
        <taxon>Ligilactobacillus</taxon>
    </lineage>
</organism>
<keyword evidence="1" id="KW-0812">Transmembrane</keyword>
<evidence type="ECO:0000313" key="3">
    <source>
        <dbReference type="Proteomes" id="UP000192353"/>
    </source>
</evidence>
<evidence type="ECO:0000256" key="1">
    <source>
        <dbReference type="SAM" id="Phobius"/>
    </source>
</evidence>
<comment type="caution">
    <text evidence="2">The sequence shown here is derived from an EMBL/GenBank/DDBJ whole genome shotgun (WGS) entry which is preliminary data.</text>
</comment>
<evidence type="ECO:0000313" key="2">
    <source>
        <dbReference type="EMBL" id="OQR25659.1"/>
    </source>
</evidence>
<sequence length="52" mass="6019">MISKILDIITWIILTDLVIELALSKESIANRIIALMLILIFLVLDRISRKLR</sequence>
<keyword evidence="1" id="KW-1133">Transmembrane helix</keyword>
<protein>
    <submittedName>
        <fullName evidence="2">Uncharacterized protein</fullName>
    </submittedName>
</protein>
<dbReference type="Proteomes" id="UP000192353">
    <property type="component" value="Unassembled WGS sequence"/>
</dbReference>
<accession>A0A1V9TW84</accession>
<feature type="transmembrane region" description="Helical" evidence="1">
    <location>
        <begin position="28"/>
        <end position="44"/>
    </location>
</feature>
<reference evidence="2 3" key="1">
    <citation type="submission" date="2017-03" db="EMBL/GenBank/DDBJ databases">
        <title>Phylogenomics and comparative genomics of Lactobacillus salivarius, a mammalian gut commensal.</title>
        <authorList>
            <person name="Harris H.M."/>
        </authorList>
    </citation>
    <scope>NUCLEOTIDE SEQUENCE [LARGE SCALE GENOMIC DNA]</scope>
    <source>
        <strain evidence="2 3">AH4231</strain>
    </source>
</reference>
<gene>
    <name evidence="2" type="ORF">B6U37_04010</name>
</gene>
<keyword evidence="1" id="KW-0472">Membrane</keyword>
<dbReference type="AlphaFoldDB" id="A0A1V9TW84"/>